<dbReference type="InterPro" id="IPR025007">
    <property type="entry name" value="DUF3899"/>
</dbReference>
<comment type="caution">
    <text evidence="3">The sequence shown here is derived from an EMBL/GenBank/DDBJ whole genome shotgun (WGS) entry which is preliminary data.</text>
</comment>
<feature type="domain" description="DUF3899" evidence="2">
    <location>
        <begin position="36"/>
        <end position="115"/>
    </location>
</feature>
<protein>
    <recommendedName>
        <fullName evidence="2">DUF3899 domain-containing protein</fullName>
    </recommendedName>
</protein>
<feature type="transmembrane region" description="Helical" evidence="1">
    <location>
        <begin position="6"/>
        <end position="25"/>
    </location>
</feature>
<dbReference type="AlphaFoldDB" id="A0A0V8JCH3"/>
<dbReference type="OrthoDB" id="2989943at2"/>
<dbReference type="RefSeq" id="WP_061968979.1">
    <property type="nucleotide sequence ID" value="NZ_FMAV01000001.1"/>
</dbReference>
<evidence type="ECO:0000256" key="1">
    <source>
        <dbReference type="SAM" id="Phobius"/>
    </source>
</evidence>
<dbReference type="Pfam" id="PF13038">
    <property type="entry name" value="DUF3899"/>
    <property type="match status" value="1"/>
</dbReference>
<evidence type="ECO:0000313" key="3">
    <source>
        <dbReference type="EMBL" id="KSU84847.1"/>
    </source>
</evidence>
<keyword evidence="1" id="KW-1133">Transmembrane helix</keyword>
<proteinExistence type="predicted"/>
<sequence>MSRFSASALLTAGSVLLSLFIEFLSDKKLHLIHVVDNLFMVGLALVLIGLVLFVVRGGFFDLFSKTVKKVMKSFSKSAEYAESQEEASNFSLSERVSGNFVFPLLCSGAVLFVFSSLVAILL</sequence>
<evidence type="ECO:0000313" key="4">
    <source>
        <dbReference type="Proteomes" id="UP000054099"/>
    </source>
</evidence>
<keyword evidence="4" id="KW-1185">Reference proteome</keyword>
<dbReference type="EMBL" id="LNQN01000001">
    <property type="protein sequence ID" value="KSU84847.1"/>
    <property type="molecule type" value="Genomic_DNA"/>
</dbReference>
<reference evidence="3 4" key="1">
    <citation type="journal article" date="2014" name="Antonie Van Leeuwenhoek">
        <title>Fictibacillus enclensis sp. nov., isolated from marine sediment.</title>
        <authorList>
            <person name="Dastager S.G."/>
            <person name="Mawlankar R."/>
            <person name="Srinivasan K."/>
            <person name="Tang S.K."/>
            <person name="Lee J.C."/>
            <person name="Ramana V.V."/>
            <person name="Shouche Y.S."/>
        </authorList>
    </citation>
    <scope>NUCLEOTIDE SEQUENCE [LARGE SCALE GENOMIC DNA]</scope>
    <source>
        <strain evidence="3 4">NIO-1003</strain>
    </source>
</reference>
<dbReference type="Proteomes" id="UP000054099">
    <property type="component" value="Unassembled WGS sequence"/>
</dbReference>
<keyword evidence="1" id="KW-0812">Transmembrane</keyword>
<accession>A0A0V8JCH3</accession>
<evidence type="ECO:0000259" key="2">
    <source>
        <dbReference type="Pfam" id="PF13038"/>
    </source>
</evidence>
<organism evidence="3 4">
    <name type="scientific">Fictibacillus enclensis</name>
    <dbReference type="NCBI Taxonomy" id="1017270"/>
    <lineage>
        <taxon>Bacteria</taxon>
        <taxon>Bacillati</taxon>
        <taxon>Bacillota</taxon>
        <taxon>Bacilli</taxon>
        <taxon>Bacillales</taxon>
        <taxon>Fictibacillaceae</taxon>
        <taxon>Fictibacillus</taxon>
    </lineage>
</organism>
<feature type="transmembrane region" description="Helical" evidence="1">
    <location>
        <begin position="37"/>
        <end position="59"/>
    </location>
</feature>
<name>A0A0V8JCH3_9BACL</name>
<feature type="transmembrane region" description="Helical" evidence="1">
    <location>
        <begin position="100"/>
        <end position="121"/>
    </location>
</feature>
<gene>
    <name evidence="3" type="ORF">AS030_04790</name>
</gene>
<keyword evidence="1" id="KW-0472">Membrane</keyword>